<keyword evidence="1" id="KW-1133">Transmembrane helix</keyword>
<protein>
    <recommendedName>
        <fullName evidence="4">Integral membrane protein</fullName>
    </recommendedName>
</protein>
<evidence type="ECO:0000313" key="2">
    <source>
        <dbReference type="EMBL" id="GHI40023.1"/>
    </source>
</evidence>
<evidence type="ECO:0000313" key="3">
    <source>
        <dbReference type="Proteomes" id="UP001050808"/>
    </source>
</evidence>
<dbReference type="RefSeq" id="WP_189959300.1">
    <property type="nucleotide sequence ID" value="NZ_BMUA01000001.1"/>
</dbReference>
<accession>A0ABQ3QS03</accession>
<dbReference type="EMBL" id="BNDY01000017">
    <property type="protein sequence ID" value="GHI40023.1"/>
    <property type="molecule type" value="Genomic_DNA"/>
</dbReference>
<gene>
    <name evidence="2" type="ORF">Sviol_44310</name>
</gene>
<keyword evidence="1" id="KW-0472">Membrane</keyword>
<feature type="transmembrane region" description="Helical" evidence="1">
    <location>
        <begin position="143"/>
        <end position="168"/>
    </location>
</feature>
<proteinExistence type="predicted"/>
<feature type="transmembrane region" description="Helical" evidence="1">
    <location>
        <begin position="236"/>
        <end position="264"/>
    </location>
</feature>
<dbReference type="Proteomes" id="UP001050808">
    <property type="component" value="Unassembled WGS sequence"/>
</dbReference>
<comment type="caution">
    <text evidence="2">The sequence shown here is derived from an EMBL/GenBank/DDBJ whole genome shotgun (WGS) entry which is preliminary data.</text>
</comment>
<reference evidence="2" key="1">
    <citation type="submission" date="2024-05" db="EMBL/GenBank/DDBJ databases">
        <title>Whole genome shotgun sequence of Streptomyces violascens NBRC 12920.</title>
        <authorList>
            <person name="Komaki H."/>
            <person name="Tamura T."/>
        </authorList>
    </citation>
    <scope>NUCLEOTIDE SEQUENCE</scope>
    <source>
        <strain evidence="2">NBRC 12920</strain>
    </source>
</reference>
<keyword evidence="1" id="KW-0812">Transmembrane</keyword>
<evidence type="ECO:0008006" key="4">
    <source>
        <dbReference type="Google" id="ProtNLM"/>
    </source>
</evidence>
<evidence type="ECO:0000256" key="1">
    <source>
        <dbReference type="SAM" id="Phobius"/>
    </source>
</evidence>
<feature type="transmembrane region" description="Helical" evidence="1">
    <location>
        <begin position="180"/>
        <end position="202"/>
    </location>
</feature>
<organism evidence="2 3">
    <name type="scientific">Streptomyces violascens</name>
    <dbReference type="NCBI Taxonomy" id="67381"/>
    <lineage>
        <taxon>Bacteria</taxon>
        <taxon>Bacillati</taxon>
        <taxon>Actinomycetota</taxon>
        <taxon>Actinomycetes</taxon>
        <taxon>Kitasatosporales</taxon>
        <taxon>Streptomycetaceae</taxon>
        <taxon>Streptomyces</taxon>
    </lineage>
</organism>
<keyword evidence="3" id="KW-1185">Reference proteome</keyword>
<sequence length="324" mass="34929">MRTAPADEGAVGRVGAQRTRRVRRIGEWLAGAPASEPRTLADALGFAENAPDLQRLWRWQPQQLDRIEQLYAAAQRAFERRTREDVCRALEQAVRGGVRMASVEHAETRAAAAERLGDEADAAARRLDADAALASGRGLNTGLAFGMVLSPVVLVLAFAVGEAVPALFDSRLACPEQLSLMHALVCFAGGALGAVFSVIVRLRNAYQLMHRAPGRGGVRNIPADPRQLAQIMRQEGWYRVVVGWFLATSLFLLINGGVLTIFAPPATPAGLCGAGPLSMADHEALIKAFFFWGTIGFLAGLNERWAYGLLRRGGTDRHPSDPAS</sequence>
<name>A0ABQ3QS03_9ACTN</name>
<feature type="transmembrane region" description="Helical" evidence="1">
    <location>
        <begin position="284"/>
        <end position="302"/>
    </location>
</feature>